<evidence type="ECO:0000313" key="2">
    <source>
        <dbReference type="EMBL" id="NOH16237.1"/>
    </source>
</evidence>
<organism evidence="2 3">
    <name type="scientific">Clostridium cochlearium</name>
    <dbReference type="NCBI Taxonomy" id="1494"/>
    <lineage>
        <taxon>Bacteria</taxon>
        <taxon>Bacillati</taxon>
        <taxon>Bacillota</taxon>
        <taxon>Clostridia</taxon>
        <taxon>Eubacteriales</taxon>
        <taxon>Clostridiaceae</taxon>
        <taxon>Clostridium</taxon>
    </lineage>
</organism>
<feature type="transmembrane region" description="Helical" evidence="1">
    <location>
        <begin position="279"/>
        <end position="304"/>
    </location>
</feature>
<dbReference type="EMBL" id="JABFIF010000013">
    <property type="protein sequence ID" value="NOH16237.1"/>
    <property type="molecule type" value="Genomic_DNA"/>
</dbReference>
<reference evidence="2 3" key="1">
    <citation type="submission" date="2020-05" db="EMBL/GenBank/DDBJ databases">
        <title>Draft genome sequence of Clostridium cochlearium strain AGROS13 isolated from a sheep dairy farm in New Zealand.</title>
        <authorList>
            <person name="Gupta T.B."/>
            <person name="Jauregui R."/>
            <person name="Risson A.N."/>
            <person name="Brightwell G."/>
            <person name="Maclean P."/>
        </authorList>
    </citation>
    <scope>NUCLEOTIDE SEQUENCE [LARGE SCALE GENOMIC DNA]</scope>
    <source>
        <strain evidence="2 3">AGROS13</strain>
    </source>
</reference>
<dbReference type="Proteomes" id="UP000528432">
    <property type="component" value="Unassembled WGS sequence"/>
</dbReference>
<accession>A0A7Y3XYK1</accession>
<protein>
    <submittedName>
        <fullName evidence="2">EpsG family protein</fullName>
    </submittedName>
</protein>
<proteinExistence type="predicted"/>
<feature type="transmembrane region" description="Helical" evidence="1">
    <location>
        <begin position="6"/>
        <end position="27"/>
    </location>
</feature>
<feature type="transmembrane region" description="Helical" evidence="1">
    <location>
        <begin position="211"/>
        <end position="234"/>
    </location>
</feature>
<feature type="transmembrane region" description="Helical" evidence="1">
    <location>
        <begin position="177"/>
        <end position="199"/>
    </location>
</feature>
<evidence type="ECO:0000313" key="3">
    <source>
        <dbReference type="Proteomes" id="UP000528432"/>
    </source>
</evidence>
<comment type="caution">
    <text evidence="2">The sequence shown here is derived from an EMBL/GenBank/DDBJ whole genome shotgun (WGS) entry which is preliminary data.</text>
</comment>
<sequence length="368" mass="43608">MINSYLFYIITVLLSTIFAELAQKYSWINKSGKRVPHSFLWLISMAILIFVMGFRANSVGVDDLSYLKGYNIANSMGLIEYYETHVTEPGFYFLYRVVYLLFYNFQWLIILTSTITILCFYKALSYEIENTRLALGVFIFSSTQYFYYFGIIRMGLAVSIIAIGYRYILENKKKKYIYMVLLATMFHYSALFALVLLFIKSNKNMQFKRNTIIKIALIIPLAFCSVRLLIYPFIMASRYQRYIKSSGIISTSFITSMPIFVLFLFHYNRFCVANRSYQFYFYLFIIKVFTEIFSPIIGIGRMVWYVNLSLCFLLPGTIRVNKNYFIKVILLIFTILYCIFYSYNAYFGESYRSLFMLPYRNIFFEIAR</sequence>
<feature type="transmembrane region" description="Helical" evidence="1">
    <location>
        <begin position="324"/>
        <end position="346"/>
    </location>
</feature>
<keyword evidence="1" id="KW-1133">Transmembrane helix</keyword>
<feature type="transmembrane region" description="Helical" evidence="1">
    <location>
        <begin position="246"/>
        <end position="267"/>
    </location>
</feature>
<dbReference type="AlphaFoldDB" id="A0A7Y3XYK1"/>
<dbReference type="InterPro" id="IPR049458">
    <property type="entry name" value="EpsG-like"/>
</dbReference>
<keyword evidence="1" id="KW-0472">Membrane</keyword>
<evidence type="ECO:0000256" key="1">
    <source>
        <dbReference type="SAM" id="Phobius"/>
    </source>
</evidence>
<gene>
    <name evidence="2" type="ORF">HMJ28_07555</name>
</gene>
<feature type="transmembrane region" description="Helical" evidence="1">
    <location>
        <begin position="145"/>
        <end position="165"/>
    </location>
</feature>
<dbReference type="RefSeq" id="WP_171303468.1">
    <property type="nucleotide sequence ID" value="NZ_JABFIF010000013.1"/>
</dbReference>
<feature type="transmembrane region" description="Helical" evidence="1">
    <location>
        <begin position="105"/>
        <end position="124"/>
    </location>
</feature>
<keyword evidence="1" id="KW-0812">Transmembrane</keyword>
<dbReference type="Pfam" id="PF14897">
    <property type="entry name" value="EpsG"/>
    <property type="match status" value="1"/>
</dbReference>
<name>A0A7Y3XYK1_CLOCO</name>
<feature type="transmembrane region" description="Helical" evidence="1">
    <location>
        <begin position="39"/>
        <end position="56"/>
    </location>
</feature>